<accession>A0A0T6LS86</accession>
<protein>
    <recommendedName>
        <fullName evidence="4">Secreted protein</fullName>
    </recommendedName>
</protein>
<dbReference type="RefSeq" id="WP_018384867.1">
    <property type="nucleotide sequence ID" value="NZ_LLZU01000016.1"/>
</dbReference>
<evidence type="ECO:0000256" key="1">
    <source>
        <dbReference type="SAM" id="SignalP"/>
    </source>
</evidence>
<proteinExistence type="predicted"/>
<dbReference type="Proteomes" id="UP000050867">
    <property type="component" value="Unassembled WGS sequence"/>
</dbReference>
<comment type="caution">
    <text evidence="2">The sequence shown here is derived from an EMBL/GenBank/DDBJ whole genome shotgun (WGS) entry which is preliminary data.</text>
</comment>
<feature type="signal peptide" evidence="1">
    <location>
        <begin position="1"/>
        <end position="23"/>
    </location>
</feature>
<keyword evidence="3" id="KW-1185">Reference proteome</keyword>
<dbReference type="EMBL" id="LLZU01000016">
    <property type="protein sequence ID" value="KRV49006.1"/>
    <property type="molecule type" value="Genomic_DNA"/>
</dbReference>
<sequence>MNARKRVALLVAGAVLGGGLAAAAPATATTASAQSGWTARGYSSDVAGAHASGKVYTRNDGRVQLTGTLKDTRTDGKVAILQISARYADGGKRYEFDVTGSSKALGSAGGYSFARSVRSIRVQECVGHKGASGKYYLDRCGSGWHEIW</sequence>
<feature type="chain" id="PRO_5039397540" description="Secreted protein" evidence="1">
    <location>
        <begin position="24"/>
        <end position="148"/>
    </location>
</feature>
<name>A0A0T6LS86_WENVI</name>
<evidence type="ECO:0000313" key="2">
    <source>
        <dbReference type="EMBL" id="KRV49006.1"/>
    </source>
</evidence>
<gene>
    <name evidence="2" type="ORF">AQ490_22075</name>
</gene>
<dbReference type="eggNOG" id="ENOG5031XPU">
    <property type="taxonomic scope" value="Bacteria"/>
</dbReference>
<evidence type="ECO:0008006" key="4">
    <source>
        <dbReference type="Google" id="ProtNLM"/>
    </source>
</evidence>
<evidence type="ECO:0000313" key="3">
    <source>
        <dbReference type="Proteomes" id="UP000050867"/>
    </source>
</evidence>
<dbReference type="AlphaFoldDB" id="A0A0T6LS86"/>
<organism evidence="2 3">
    <name type="scientific">Wenjunlia vitaminophila</name>
    <name type="common">Streptomyces vitaminophilus</name>
    <dbReference type="NCBI Taxonomy" id="76728"/>
    <lineage>
        <taxon>Bacteria</taxon>
        <taxon>Bacillati</taxon>
        <taxon>Actinomycetota</taxon>
        <taxon>Actinomycetes</taxon>
        <taxon>Kitasatosporales</taxon>
        <taxon>Streptomycetaceae</taxon>
        <taxon>Wenjunlia</taxon>
    </lineage>
</organism>
<dbReference type="OrthoDB" id="4741951at2"/>
<reference evidence="2 3" key="1">
    <citation type="submission" date="2015-10" db="EMBL/GenBank/DDBJ databases">
        <title>Draft genome sequence of pyrrolomycin-producing Streptomyces vitaminophilus.</title>
        <authorList>
            <person name="Graham D.E."/>
            <person name="Mahan K.M."/>
            <person name="Klingeman D.M."/>
            <person name="Hettich R.L."/>
            <person name="Parry R.J."/>
        </authorList>
    </citation>
    <scope>NUCLEOTIDE SEQUENCE [LARGE SCALE GENOMIC DNA]</scope>
    <source>
        <strain evidence="2 3">ATCC 31673</strain>
    </source>
</reference>
<keyword evidence="1" id="KW-0732">Signal</keyword>